<feature type="signal peptide" evidence="1">
    <location>
        <begin position="1"/>
        <end position="25"/>
    </location>
</feature>
<dbReference type="EMBL" id="CP060286">
    <property type="protein sequence ID" value="QNK42208.1"/>
    <property type="molecule type" value="Genomic_DNA"/>
</dbReference>
<proteinExistence type="predicted"/>
<accession>A0A7G8TF17</accession>
<keyword evidence="1" id="KW-0732">Signal</keyword>
<gene>
    <name evidence="2" type="ORF">HCR03_08360</name>
</gene>
<dbReference type="PROSITE" id="PS51257">
    <property type="entry name" value="PROKAR_LIPOPROTEIN"/>
    <property type="match status" value="1"/>
</dbReference>
<feature type="chain" id="PRO_5039652750" description="Lipoprotein" evidence="1">
    <location>
        <begin position="26"/>
        <end position="233"/>
    </location>
</feature>
<sequence>MNKKMSLSIAFVGITLLFLMTGCQSSKSSVGNPPVSMKTVTQNSKEDLATFEFRVPEGWTSGPEDNLAVIACPKDAVEKKFETTEDSLPFTIGIANYYYPALAISEEDKQMYKDLFAGKTSAYEEHMKQSFSNAASMLNSESSNEVNTPKVDFKYQHYNGTYGKITEVQYSYTYNGKKTNIIQCYREDIPYLITGAFDDSIGLSSGKIALWVADSLKVTEHFTVKDNVIQKEG</sequence>
<reference evidence="2 3" key="1">
    <citation type="submission" date="2020-08" db="EMBL/GenBank/DDBJ databases">
        <title>The isolate Caproiciproducens sp. 7D4C2 produces n-caproate at mildly acidic conditions from hexoses: genome and rBOX comparison with related strains and chain-elongating bacteria.</title>
        <authorList>
            <person name="Esquivel-Elizondo S."/>
            <person name="Bagci C."/>
            <person name="Temovska M."/>
            <person name="Jeon B.S."/>
            <person name="Bessarab I."/>
            <person name="Williams R.B.H."/>
            <person name="Huson D.H."/>
            <person name="Angenent L.T."/>
        </authorList>
    </citation>
    <scope>NUCLEOTIDE SEQUENCE [LARGE SCALE GENOMIC DNA]</scope>
    <source>
        <strain evidence="2 3">7D4C2</strain>
    </source>
</reference>
<evidence type="ECO:0000256" key="1">
    <source>
        <dbReference type="SAM" id="SignalP"/>
    </source>
</evidence>
<dbReference type="RefSeq" id="WP_187037601.1">
    <property type="nucleotide sequence ID" value="NZ_CP060286.1"/>
</dbReference>
<protein>
    <recommendedName>
        <fullName evidence="4">Lipoprotein</fullName>
    </recommendedName>
</protein>
<dbReference type="Proteomes" id="UP000515909">
    <property type="component" value="Chromosome"/>
</dbReference>
<name>A0A7G8TF17_9FIRM</name>
<evidence type="ECO:0008006" key="4">
    <source>
        <dbReference type="Google" id="ProtNLM"/>
    </source>
</evidence>
<dbReference type="KEGG" id="cfem:HCR03_08360"/>
<evidence type="ECO:0000313" key="3">
    <source>
        <dbReference type="Proteomes" id="UP000515909"/>
    </source>
</evidence>
<evidence type="ECO:0000313" key="2">
    <source>
        <dbReference type="EMBL" id="QNK42208.1"/>
    </source>
</evidence>
<dbReference type="AlphaFoldDB" id="A0A7G8TF17"/>
<organism evidence="2 3">
    <name type="scientific">Caproicibacter fermentans</name>
    <dbReference type="NCBI Taxonomy" id="2576756"/>
    <lineage>
        <taxon>Bacteria</taxon>
        <taxon>Bacillati</taxon>
        <taxon>Bacillota</taxon>
        <taxon>Clostridia</taxon>
        <taxon>Eubacteriales</taxon>
        <taxon>Acutalibacteraceae</taxon>
        <taxon>Caproicibacter</taxon>
    </lineage>
</organism>